<sequence>MTAPISKQQAPISKQQAPFTELAINRAQIDNVSSWMSYEVSKNTDLPRLPGELWSLIVEFTIQEKRKDAVIIGDYILTVSLGNIYAHITSVTIFVRENGQKAIENIHQRTFGSIMADHLMQREVFTRRLTISALLALE</sequence>
<accession>A0A6C0IHT3</accession>
<dbReference type="EMBL" id="MN740193">
    <property type="protein sequence ID" value="QHT92714.1"/>
    <property type="molecule type" value="Genomic_DNA"/>
</dbReference>
<protein>
    <submittedName>
        <fullName evidence="1">Uncharacterized protein</fullName>
    </submittedName>
</protein>
<dbReference type="AlphaFoldDB" id="A0A6C0IHT3"/>
<evidence type="ECO:0000313" key="1">
    <source>
        <dbReference type="EMBL" id="QHT92714.1"/>
    </source>
</evidence>
<organism evidence="1">
    <name type="scientific">viral metagenome</name>
    <dbReference type="NCBI Taxonomy" id="1070528"/>
    <lineage>
        <taxon>unclassified sequences</taxon>
        <taxon>metagenomes</taxon>
        <taxon>organismal metagenomes</taxon>
    </lineage>
</organism>
<name>A0A6C0IHT3_9ZZZZ</name>
<proteinExistence type="predicted"/>
<reference evidence="1" key="1">
    <citation type="journal article" date="2020" name="Nature">
        <title>Giant virus diversity and host interactions through global metagenomics.</title>
        <authorList>
            <person name="Schulz F."/>
            <person name="Roux S."/>
            <person name="Paez-Espino D."/>
            <person name="Jungbluth S."/>
            <person name="Walsh D.A."/>
            <person name="Denef V.J."/>
            <person name="McMahon K.D."/>
            <person name="Konstantinidis K.T."/>
            <person name="Eloe-Fadrosh E.A."/>
            <person name="Kyrpides N.C."/>
            <person name="Woyke T."/>
        </authorList>
    </citation>
    <scope>NUCLEOTIDE SEQUENCE</scope>
    <source>
        <strain evidence="1">GVMAG-M-3300023184-89</strain>
    </source>
</reference>